<dbReference type="SUPFAM" id="SSF51679">
    <property type="entry name" value="Bacterial luciferase-like"/>
    <property type="match status" value="1"/>
</dbReference>
<dbReference type="EMBL" id="JAAXKY010000036">
    <property type="protein sequence ID" value="NMH78102.1"/>
    <property type="molecule type" value="Genomic_DNA"/>
</dbReference>
<feature type="domain" description="Luciferase-like" evidence="5">
    <location>
        <begin position="1"/>
        <end position="304"/>
    </location>
</feature>
<dbReference type="Gene3D" id="3.20.20.30">
    <property type="entry name" value="Luciferase-like domain"/>
    <property type="match status" value="1"/>
</dbReference>
<evidence type="ECO:0000256" key="3">
    <source>
        <dbReference type="ARBA" id="ARBA00023002"/>
    </source>
</evidence>
<dbReference type="InterPro" id="IPR011251">
    <property type="entry name" value="Luciferase-like_dom"/>
</dbReference>
<dbReference type="Proteomes" id="UP001296706">
    <property type="component" value="Unassembled WGS sequence"/>
</dbReference>
<protein>
    <submittedName>
        <fullName evidence="6">TIGR03560 family F420-dependent LLM class oxidoreductase</fullName>
    </submittedName>
</protein>
<evidence type="ECO:0000256" key="4">
    <source>
        <dbReference type="ARBA" id="ARBA00023033"/>
    </source>
</evidence>
<dbReference type="PANTHER" id="PTHR42847">
    <property type="entry name" value="ALKANESULFONATE MONOOXYGENASE"/>
    <property type="match status" value="1"/>
</dbReference>
<name>A0ABX1RCK3_9PSEU</name>
<sequence>MRFGMFVPQGWSHDLAGIHPAAHWDVMKGLAQHADAGPWESIWVNDHFHALPTPPPDETGTHEAWSLMAAFGAVTGRVRLGQVCTCIGFRNPAYLAKVAATCDIVSGGRLEMCVGAGWDEAEWTAYGYGFPPARDRLGMLEEGVAIMRQAWTTGRATLRGKHYQVEDAIVRPLPLQDGGIPLWIAGQGEKVTLRIAARYARYTNFDGSPEGFARKSAVLARHCRDVGTDFDAIVRSTVYYVMAGSTESEVEERIAAHRARLAPVLGEDGAEAFVQRFLRNGSVASCGTPEQIVERLEGMQRRGLAYGIFVFPGAAHDRSSLELFEREVIPALS</sequence>
<dbReference type="InterPro" id="IPR019952">
    <property type="entry name" value="F420_OxRdatse_Rv1855c_pred"/>
</dbReference>
<dbReference type="Pfam" id="PF00296">
    <property type="entry name" value="Bac_luciferase"/>
    <property type="match status" value="1"/>
</dbReference>
<dbReference type="InterPro" id="IPR036661">
    <property type="entry name" value="Luciferase-like_sf"/>
</dbReference>
<evidence type="ECO:0000313" key="6">
    <source>
        <dbReference type="EMBL" id="NMH78102.1"/>
    </source>
</evidence>
<evidence type="ECO:0000259" key="5">
    <source>
        <dbReference type="Pfam" id="PF00296"/>
    </source>
</evidence>
<dbReference type="RefSeq" id="WP_169396181.1">
    <property type="nucleotide sequence ID" value="NZ_BAAAJH010000029.1"/>
</dbReference>
<proteinExistence type="predicted"/>
<evidence type="ECO:0000256" key="2">
    <source>
        <dbReference type="ARBA" id="ARBA00022643"/>
    </source>
</evidence>
<dbReference type="InterPro" id="IPR050172">
    <property type="entry name" value="SsuD_RutA_monooxygenase"/>
</dbReference>
<organism evidence="6 7">
    <name type="scientific">Pseudonocardia xinjiangensis</name>
    <dbReference type="NCBI Taxonomy" id="75289"/>
    <lineage>
        <taxon>Bacteria</taxon>
        <taxon>Bacillati</taxon>
        <taxon>Actinomycetota</taxon>
        <taxon>Actinomycetes</taxon>
        <taxon>Pseudonocardiales</taxon>
        <taxon>Pseudonocardiaceae</taxon>
        <taxon>Pseudonocardia</taxon>
    </lineage>
</organism>
<evidence type="ECO:0000313" key="7">
    <source>
        <dbReference type="Proteomes" id="UP001296706"/>
    </source>
</evidence>
<evidence type="ECO:0000256" key="1">
    <source>
        <dbReference type="ARBA" id="ARBA00022630"/>
    </source>
</evidence>
<gene>
    <name evidence="6" type="ORF">HF577_13535</name>
</gene>
<dbReference type="PANTHER" id="PTHR42847:SF8">
    <property type="entry name" value="CONSERVED PROTEIN"/>
    <property type="match status" value="1"/>
</dbReference>
<dbReference type="NCBIfam" id="TIGR03560">
    <property type="entry name" value="F420_Rv1855c"/>
    <property type="match status" value="1"/>
</dbReference>
<keyword evidence="2" id="KW-0288">FMN</keyword>
<comment type="caution">
    <text evidence="6">The sequence shown here is derived from an EMBL/GenBank/DDBJ whole genome shotgun (WGS) entry which is preliminary data.</text>
</comment>
<keyword evidence="4" id="KW-0503">Monooxygenase</keyword>
<keyword evidence="3" id="KW-0560">Oxidoreductase</keyword>
<keyword evidence="7" id="KW-1185">Reference proteome</keyword>
<keyword evidence="1" id="KW-0285">Flavoprotein</keyword>
<reference evidence="6 7" key="1">
    <citation type="submission" date="2020-04" db="EMBL/GenBank/DDBJ databases">
        <authorList>
            <person name="Klaysubun C."/>
            <person name="Duangmal K."/>
            <person name="Lipun K."/>
        </authorList>
    </citation>
    <scope>NUCLEOTIDE SEQUENCE [LARGE SCALE GENOMIC DNA]</scope>
    <source>
        <strain evidence="6 7">JCM 11839</strain>
    </source>
</reference>
<accession>A0ABX1RCK3</accession>